<evidence type="ECO:0000256" key="1">
    <source>
        <dbReference type="SAM" id="MobiDB-lite"/>
    </source>
</evidence>
<feature type="region of interest" description="Disordered" evidence="1">
    <location>
        <begin position="97"/>
        <end position="181"/>
    </location>
</feature>
<dbReference type="EMBL" id="MTHD01000002">
    <property type="protein sequence ID" value="OMG54908.1"/>
    <property type="molecule type" value="Genomic_DNA"/>
</dbReference>
<dbReference type="STRING" id="418702.BJN45_07005"/>
<sequence>MSSTKNEGTTMSILQDLDPQNARLSGNASSLNADKMSWTAPLVLFGIAATGLFLALHYGNQLASMFSATSEKPAHASPQLIAQTGKLPQQLAAKETQAALITVSPPTEDGAKEKDSLPAAGKTAQQRNDDVKQPSKKPATPRKNINKTALAKKTGKGKTETSSSTRKAAERDVDIITAIVR</sequence>
<dbReference type="Proteomes" id="UP000187526">
    <property type="component" value="Unassembled WGS sequence"/>
</dbReference>
<proteinExistence type="predicted"/>
<keyword evidence="4" id="KW-1185">Reference proteome</keyword>
<evidence type="ECO:0000313" key="4">
    <source>
        <dbReference type="Proteomes" id="UP000187526"/>
    </source>
</evidence>
<evidence type="ECO:0000256" key="2">
    <source>
        <dbReference type="SAM" id="Phobius"/>
    </source>
</evidence>
<name>A0A1R1I824_9RHOO</name>
<organism evidence="3 4">
    <name type="scientific">Azonexus hydrophilus</name>
    <dbReference type="NCBI Taxonomy" id="418702"/>
    <lineage>
        <taxon>Bacteria</taxon>
        <taxon>Pseudomonadati</taxon>
        <taxon>Pseudomonadota</taxon>
        <taxon>Betaproteobacteria</taxon>
        <taxon>Rhodocyclales</taxon>
        <taxon>Azonexaceae</taxon>
        <taxon>Azonexus</taxon>
    </lineage>
</organism>
<keyword evidence="2" id="KW-0812">Transmembrane</keyword>
<protein>
    <submittedName>
        <fullName evidence="3">Uncharacterized protein</fullName>
    </submittedName>
</protein>
<accession>A0A1R1I824</accession>
<keyword evidence="2" id="KW-0472">Membrane</keyword>
<dbReference type="AlphaFoldDB" id="A0A1R1I824"/>
<reference evidence="3 4" key="1">
    <citation type="submission" date="2016-10" db="EMBL/GenBank/DDBJ databases">
        <title>Alkaliphiles isolated from bioreactors.</title>
        <authorList>
            <person name="Salah Z."/>
            <person name="Rout S.P."/>
            <person name="Humphreys P.N."/>
        </authorList>
    </citation>
    <scope>NUCLEOTIDE SEQUENCE [LARGE SCALE GENOMIC DNA]</scope>
    <source>
        <strain evidence="3 4">ZS02</strain>
    </source>
</reference>
<gene>
    <name evidence="3" type="ORF">BJN45_07005</name>
</gene>
<keyword evidence="2" id="KW-1133">Transmembrane helix</keyword>
<feature type="transmembrane region" description="Helical" evidence="2">
    <location>
        <begin position="38"/>
        <end position="56"/>
    </location>
</feature>
<evidence type="ECO:0000313" key="3">
    <source>
        <dbReference type="EMBL" id="OMG54908.1"/>
    </source>
</evidence>
<comment type="caution">
    <text evidence="3">The sequence shown here is derived from an EMBL/GenBank/DDBJ whole genome shotgun (WGS) entry which is preliminary data.</text>
</comment>